<dbReference type="Gene3D" id="6.10.140.2220">
    <property type="match status" value="1"/>
</dbReference>
<dbReference type="InterPro" id="IPR027974">
    <property type="entry name" value="DUF4470"/>
</dbReference>
<protein>
    <recommendedName>
        <fullName evidence="5">MYND-type domain-containing protein</fullName>
    </recommendedName>
</protein>
<dbReference type="PROSITE" id="PS50865">
    <property type="entry name" value="ZF_MYND_2"/>
    <property type="match status" value="1"/>
</dbReference>
<evidence type="ECO:0000256" key="2">
    <source>
        <dbReference type="ARBA" id="ARBA00022771"/>
    </source>
</evidence>
<evidence type="ECO:0000256" key="1">
    <source>
        <dbReference type="ARBA" id="ARBA00022723"/>
    </source>
</evidence>
<keyword evidence="1" id="KW-0479">Metal-binding</keyword>
<feature type="domain" description="MYND-type" evidence="5">
    <location>
        <begin position="16"/>
        <end position="53"/>
    </location>
</feature>
<evidence type="ECO:0000313" key="6">
    <source>
        <dbReference type="EMBL" id="PTB54674.1"/>
    </source>
</evidence>
<evidence type="ECO:0000313" key="7">
    <source>
        <dbReference type="Proteomes" id="UP000241690"/>
    </source>
</evidence>
<evidence type="ECO:0000256" key="3">
    <source>
        <dbReference type="ARBA" id="ARBA00022833"/>
    </source>
</evidence>
<dbReference type="Proteomes" id="UP000241690">
    <property type="component" value="Unassembled WGS sequence"/>
</dbReference>
<dbReference type="EMBL" id="KZ679680">
    <property type="protein sequence ID" value="PTB54674.1"/>
    <property type="molecule type" value="Genomic_DNA"/>
</dbReference>
<name>A0A2T4AC63_TRIHA</name>
<keyword evidence="3" id="KW-0862">Zinc</keyword>
<dbReference type="RefSeq" id="XP_024774351.1">
    <property type="nucleotide sequence ID" value="XM_024923591.1"/>
</dbReference>
<dbReference type="Pfam" id="PF14737">
    <property type="entry name" value="DUF4470"/>
    <property type="match status" value="1"/>
</dbReference>
<dbReference type="STRING" id="983964.A0A2T4AC63"/>
<keyword evidence="2 4" id="KW-0863">Zinc-finger</keyword>
<dbReference type="SUPFAM" id="SSF144232">
    <property type="entry name" value="HIT/MYND zinc finger-like"/>
    <property type="match status" value="1"/>
</dbReference>
<dbReference type="AlphaFoldDB" id="A0A2T4AC63"/>
<accession>A0A2T4AC63</accession>
<evidence type="ECO:0000259" key="5">
    <source>
        <dbReference type="PROSITE" id="PS50865"/>
    </source>
</evidence>
<dbReference type="Pfam" id="PF01753">
    <property type="entry name" value="zf-MYND"/>
    <property type="match status" value="1"/>
</dbReference>
<dbReference type="InterPro" id="IPR002893">
    <property type="entry name" value="Znf_MYND"/>
</dbReference>
<gene>
    <name evidence="6" type="ORF">M431DRAFT_85728</name>
</gene>
<dbReference type="GeneID" id="36632174"/>
<evidence type="ECO:0000256" key="4">
    <source>
        <dbReference type="PROSITE-ProRule" id="PRU00134"/>
    </source>
</evidence>
<keyword evidence="7" id="KW-1185">Reference proteome</keyword>
<organism evidence="6 7">
    <name type="scientific">Trichoderma harzianum CBS 226.95</name>
    <dbReference type="NCBI Taxonomy" id="983964"/>
    <lineage>
        <taxon>Eukaryota</taxon>
        <taxon>Fungi</taxon>
        <taxon>Dikarya</taxon>
        <taxon>Ascomycota</taxon>
        <taxon>Pezizomycotina</taxon>
        <taxon>Sordariomycetes</taxon>
        <taxon>Hypocreomycetidae</taxon>
        <taxon>Hypocreales</taxon>
        <taxon>Hypocreaceae</taxon>
        <taxon>Trichoderma</taxon>
    </lineage>
</organism>
<dbReference type="GO" id="GO:0008270">
    <property type="term" value="F:zinc ion binding"/>
    <property type="evidence" value="ECO:0007669"/>
    <property type="project" value="UniProtKB-KW"/>
</dbReference>
<reference evidence="6 7" key="1">
    <citation type="submission" date="2016-07" db="EMBL/GenBank/DDBJ databases">
        <title>Multiple horizontal gene transfer events from other fungi enriched the ability of initially mycotrophic Trichoderma (Ascomycota) to feed on dead plant biomass.</title>
        <authorList>
            <consortium name="DOE Joint Genome Institute"/>
            <person name="Aerts A."/>
            <person name="Atanasova L."/>
            <person name="Chenthamara K."/>
            <person name="Zhang J."/>
            <person name="Grujic M."/>
            <person name="Henrissat B."/>
            <person name="Kuo A."/>
            <person name="Salamov A."/>
            <person name="Lipzen A."/>
            <person name="Labutti K."/>
            <person name="Barry K."/>
            <person name="Miao Y."/>
            <person name="Rahimi M.J."/>
            <person name="Shen Q."/>
            <person name="Grigoriev I.V."/>
            <person name="Kubicek C.P."/>
            <person name="Druzhinina I.S."/>
        </authorList>
    </citation>
    <scope>NUCLEOTIDE SEQUENCE [LARGE SCALE GENOMIC DNA]</scope>
    <source>
        <strain evidence="6 7">CBS 226.95</strain>
    </source>
</reference>
<sequence>MDTPVHLECQLSCTNFQTCNKVGAFPCTRGCALVAYCSVMCEDAHWPEHKKDCEALLVKDGWHPGYETEGRKNSFVDWTTVDPAPPPLPLMEDKRLLWGGTLAADVLNVENNEALDADDEYLSLLFTGKATVEWVVVDDSGDLRHLFRTIARLPPRSHWFVDVTINTERIAFLSRNVIVGLCALDATQSAQGHDQADMSRTIDTIIHVWYSAFLTRDIVQYLEEKIQPLLEQVRHHLDGKALDTVLDHTWEFSGGSYLRLSLPVVRWNYVINSLKTPPKLRYHVAKARMQHVTLDPYRHEAREYHYSKMTGSPHLRMVYQRFLEDGMLLPFGHSRLDFVYPNGALFPEILKYRYAESGSPLAAWGVLDVNKMPWAAENDLYGKLYCFLRGVIGNFLQWLGPNDIGLSFFNVAIRALPRHLDRRKYDRIEVSNVCGREELSIRDTFQLFSGHLMDPADNPHATLMTWFVNAAKEPKDARGNAQSLFTTFQLQLLYNNFDTKATTTHQLFTLVNVPRLIDKYFIEYMNTREFEQIARESGMEMKSENTVVDKWPARPKNNTMSDHCLYLSSPHPLIERCVEWRKRRS</sequence>
<proteinExistence type="predicted"/>